<dbReference type="InterPro" id="IPR057746">
    <property type="entry name" value="CpnT-like_N"/>
</dbReference>
<dbReference type="EMBL" id="BSTJ01000002">
    <property type="protein sequence ID" value="GLY73647.1"/>
    <property type="molecule type" value="Genomic_DNA"/>
</dbReference>
<evidence type="ECO:0000259" key="1">
    <source>
        <dbReference type="Pfam" id="PF25547"/>
    </source>
</evidence>
<sequence>MRGNLFIGGNIALLVFSMLATPYPEGDPARARQAGQIWAELAGDIEEWGRDGDDAANAVTKNNAGAGVDAFGKFWHKYAAPDPPAKGEATRLADLCRRMSEACEGYASLVEKAQHTFVTLAWANFASALFITTFPWQAGAAYEITQFLMRRAQAGILARLLESAIARTLLAKLTEYSIGSAFFAVGDVAVMDGVKALRGDDVGSWGDNIDEVMKEFAASVAFYGVFDVAVKPASMITKNKDVQYFVSRLAGGTIGYGPTYGFLNGKRGDDLEPTVKDTTLRTLLYTTMAHKPAG</sequence>
<proteinExistence type="predicted"/>
<gene>
    <name evidence="2" type="ORF">Airi01_019140</name>
</gene>
<evidence type="ECO:0000313" key="3">
    <source>
        <dbReference type="Proteomes" id="UP001165135"/>
    </source>
</evidence>
<protein>
    <recommendedName>
        <fullName evidence="1">Outer membrane channel protein CpnT-like N-terminal domain-containing protein</fullName>
    </recommendedName>
</protein>
<reference evidence="2" key="1">
    <citation type="submission" date="2023-03" db="EMBL/GenBank/DDBJ databases">
        <title>Actinoallomurus iriomotensis NBRC 103681.</title>
        <authorList>
            <person name="Ichikawa N."/>
            <person name="Sato H."/>
            <person name="Tonouchi N."/>
        </authorList>
    </citation>
    <scope>NUCLEOTIDE SEQUENCE</scope>
    <source>
        <strain evidence="2">NBRC 103681</strain>
    </source>
</reference>
<feature type="domain" description="Outer membrane channel protein CpnT-like N-terminal" evidence="1">
    <location>
        <begin position="20"/>
        <end position="141"/>
    </location>
</feature>
<name>A0A9W6RGI8_9ACTN</name>
<comment type="caution">
    <text evidence="2">The sequence shown here is derived from an EMBL/GenBank/DDBJ whole genome shotgun (WGS) entry which is preliminary data.</text>
</comment>
<dbReference type="Pfam" id="PF25547">
    <property type="entry name" value="WXG100_2"/>
    <property type="match status" value="1"/>
</dbReference>
<dbReference type="Proteomes" id="UP001165135">
    <property type="component" value="Unassembled WGS sequence"/>
</dbReference>
<organism evidence="2 3">
    <name type="scientific">Actinoallomurus iriomotensis</name>
    <dbReference type="NCBI Taxonomy" id="478107"/>
    <lineage>
        <taxon>Bacteria</taxon>
        <taxon>Bacillati</taxon>
        <taxon>Actinomycetota</taxon>
        <taxon>Actinomycetes</taxon>
        <taxon>Streptosporangiales</taxon>
        <taxon>Thermomonosporaceae</taxon>
        <taxon>Actinoallomurus</taxon>
    </lineage>
</organism>
<evidence type="ECO:0000313" key="2">
    <source>
        <dbReference type="EMBL" id="GLY73647.1"/>
    </source>
</evidence>
<dbReference type="AlphaFoldDB" id="A0A9W6RGI8"/>
<accession>A0A9W6RGI8</accession>